<organism evidence="3 4">
    <name type="scientific">Conoideocrella luteorostrata</name>
    <dbReference type="NCBI Taxonomy" id="1105319"/>
    <lineage>
        <taxon>Eukaryota</taxon>
        <taxon>Fungi</taxon>
        <taxon>Dikarya</taxon>
        <taxon>Ascomycota</taxon>
        <taxon>Pezizomycotina</taxon>
        <taxon>Sordariomycetes</taxon>
        <taxon>Hypocreomycetidae</taxon>
        <taxon>Hypocreales</taxon>
        <taxon>Clavicipitaceae</taxon>
        <taxon>Conoideocrella</taxon>
    </lineage>
</organism>
<proteinExistence type="predicted"/>
<evidence type="ECO:0000313" key="4">
    <source>
        <dbReference type="Proteomes" id="UP001251528"/>
    </source>
</evidence>
<keyword evidence="2" id="KW-0732">Signal</keyword>
<reference evidence="3" key="1">
    <citation type="submission" date="2023-06" db="EMBL/GenBank/DDBJ databases">
        <title>Conoideocrella luteorostrata (Hypocreales: Clavicipitaceae), a potential biocontrol fungus for elongate hemlock scale in United States Christmas tree production areas.</title>
        <authorList>
            <person name="Barrett H."/>
            <person name="Lovett B."/>
            <person name="Macias A.M."/>
            <person name="Stajich J.E."/>
            <person name="Kasson M.T."/>
        </authorList>
    </citation>
    <scope>NUCLEOTIDE SEQUENCE</scope>
    <source>
        <strain evidence="3">ARSEF 14590</strain>
    </source>
</reference>
<dbReference type="AlphaFoldDB" id="A0AAJ0FXD8"/>
<accession>A0AAJ0FXD8</accession>
<evidence type="ECO:0000256" key="1">
    <source>
        <dbReference type="SAM" id="MobiDB-lite"/>
    </source>
</evidence>
<sequence length="192" mass="20523">MYASLTALLAYAALTMAAATDVSSAAIHAQAVCGDLGVMNIAPENLHADTAASDVRMCAEHPLGRNRSLDPAKGASLAPLENGDKTVLDNPLNSPDKRACYTKAPYGCSGGYCWKSCGNKGEWCWTAGAWGAGSWAKCKRFQDCGTGGINFGCGKEAPYDSRDELFCENWMLDVEIGGRNEREQEVFLVILD</sequence>
<gene>
    <name evidence="3" type="ORF">QQS21_009893</name>
</gene>
<feature type="region of interest" description="Disordered" evidence="1">
    <location>
        <begin position="66"/>
        <end position="88"/>
    </location>
</feature>
<feature type="signal peptide" evidence="2">
    <location>
        <begin position="1"/>
        <end position="19"/>
    </location>
</feature>
<evidence type="ECO:0000256" key="2">
    <source>
        <dbReference type="SAM" id="SignalP"/>
    </source>
</evidence>
<dbReference type="Proteomes" id="UP001251528">
    <property type="component" value="Unassembled WGS sequence"/>
</dbReference>
<protein>
    <submittedName>
        <fullName evidence="3">Uncharacterized protein</fullName>
    </submittedName>
</protein>
<feature type="chain" id="PRO_5042550783" evidence="2">
    <location>
        <begin position="20"/>
        <end position="192"/>
    </location>
</feature>
<name>A0AAJ0FXD8_9HYPO</name>
<keyword evidence="4" id="KW-1185">Reference proteome</keyword>
<dbReference type="EMBL" id="JASWJB010000268">
    <property type="protein sequence ID" value="KAK2592410.1"/>
    <property type="molecule type" value="Genomic_DNA"/>
</dbReference>
<comment type="caution">
    <text evidence="3">The sequence shown here is derived from an EMBL/GenBank/DDBJ whole genome shotgun (WGS) entry which is preliminary data.</text>
</comment>
<evidence type="ECO:0000313" key="3">
    <source>
        <dbReference type="EMBL" id="KAK2592410.1"/>
    </source>
</evidence>